<dbReference type="Pfam" id="PF04069">
    <property type="entry name" value="OpuAC"/>
    <property type="match status" value="1"/>
</dbReference>
<proteinExistence type="predicted"/>
<reference evidence="2 3" key="1">
    <citation type="journal article" date="2018" name="Nat. Biotechnol.">
        <title>A standardized bacterial taxonomy based on genome phylogeny substantially revises the tree of life.</title>
        <authorList>
            <person name="Parks D.H."/>
            <person name="Chuvochina M."/>
            <person name="Waite D.W."/>
            <person name="Rinke C."/>
            <person name="Skarshewski A."/>
            <person name="Chaumeil P.A."/>
            <person name="Hugenholtz P."/>
        </authorList>
    </citation>
    <scope>NUCLEOTIDE SEQUENCE [LARGE SCALE GENOMIC DNA]</scope>
    <source>
        <strain evidence="2">UBA10948</strain>
    </source>
</reference>
<dbReference type="AlphaFoldDB" id="A0A354YZH2"/>
<sequence>MSTIKYYLQRFRPASWSLVAVLLFTLLGAGCGGGSTSTGGNNADSDKPVLVLADVTWDSVQVHNRIAGFIIEHGYDYPPCEYLFGDSLPLLQGLSKGSIDIYMEVWADNFPEAWDKVLADGTVKNLGINYPDAPQGWYVPTYMIKGDPKRGIEPAAPDLKSVSDLPRYRELFKDPEVPNKGRFHNSPPGWAVTDYNQEKMKVYGLDTAFNVFSTGSDTALATSMVSAYEKGKPWLGYYWEPTWVMGKLDMTLLQEPEFDQATWDSNRGCAFPNAEVLIGINSKLENKSPEIVAFLTNYSTSLQQNNDITAYMNDNNGNAEAAAIYFLKQYPEVWKSWIPQDAAQKVAEALKEVN</sequence>
<evidence type="ECO:0000313" key="2">
    <source>
        <dbReference type="EMBL" id="HBK54111.1"/>
    </source>
</evidence>
<dbReference type="GO" id="GO:0022857">
    <property type="term" value="F:transmembrane transporter activity"/>
    <property type="evidence" value="ECO:0007669"/>
    <property type="project" value="InterPro"/>
</dbReference>
<comment type="caution">
    <text evidence="2">The sequence shown here is derived from an EMBL/GenBank/DDBJ whole genome shotgun (WGS) entry which is preliminary data.</text>
</comment>
<organism evidence="2 3">
    <name type="scientific">Syntrophomonas wolfei</name>
    <dbReference type="NCBI Taxonomy" id="863"/>
    <lineage>
        <taxon>Bacteria</taxon>
        <taxon>Bacillati</taxon>
        <taxon>Bacillota</taxon>
        <taxon>Clostridia</taxon>
        <taxon>Eubacteriales</taxon>
        <taxon>Syntrophomonadaceae</taxon>
        <taxon>Syntrophomonas</taxon>
    </lineage>
</organism>
<dbReference type="GO" id="GO:0043190">
    <property type="term" value="C:ATP-binding cassette (ABC) transporter complex"/>
    <property type="evidence" value="ECO:0007669"/>
    <property type="project" value="InterPro"/>
</dbReference>
<evidence type="ECO:0000259" key="1">
    <source>
        <dbReference type="Pfam" id="PF04069"/>
    </source>
</evidence>
<dbReference type="EMBL" id="DNZF01000203">
    <property type="protein sequence ID" value="HBK54111.1"/>
    <property type="molecule type" value="Genomic_DNA"/>
</dbReference>
<gene>
    <name evidence="2" type="ORF">DDZ44_09265</name>
</gene>
<dbReference type="Gene3D" id="3.40.190.100">
    <property type="entry name" value="Glycine betaine-binding periplasmic protein, domain 2"/>
    <property type="match status" value="1"/>
</dbReference>
<dbReference type="PROSITE" id="PS51257">
    <property type="entry name" value="PROKAR_LIPOPROTEIN"/>
    <property type="match status" value="1"/>
</dbReference>
<dbReference type="Proteomes" id="UP000263273">
    <property type="component" value="Unassembled WGS sequence"/>
</dbReference>
<name>A0A354YZH2_9FIRM</name>
<accession>A0A354YZH2</accession>
<dbReference type="CDD" id="cd13641">
    <property type="entry name" value="PBP2_HisX_like"/>
    <property type="match status" value="1"/>
</dbReference>
<feature type="domain" description="ABC-type glycine betaine transport system substrate-binding" evidence="1">
    <location>
        <begin position="50"/>
        <end position="329"/>
    </location>
</feature>
<evidence type="ECO:0000313" key="3">
    <source>
        <dbReference type="Proteomes" id="UP000263273"/>
    </source>
</evidence>
<dbReference type="Gene3D" id="3.40.190.10">
    <property type="entry name" value="Periplasmic binding protein-like II"/>
    <property type="match status" value="1"/>
</dbReference>
<dbReference type="InterPro" id="IPR007210">
    <property type="entry name" value="ABC_Gly_betaine_transp_sub-bd"/>
</dbReference>
<protein>
    <submittedName>
        <fullName evidence="2">ABC transporter substrate-binding protein</fullName>
    </submittedName>
</protein>
<dbReference type="SUPFAM" id="SSF53850">
    <property type="entry name" value="Periplasmic binding protein-like II"/>
    <property type="match status" value="1"/>
</dbReference>